<organism evidence="1 2">
    <name type="scientific">Trametes sanguinea</name>
    <dbReference type="NCBI Taxonomy" id="158606"/>
    <lineage>
        <taxon>Eukaryota</taxon>
        <taxon>Fungi</taxon>
        <taxon>Dikarya</taxon>
        <taxon>Basidiomycota</taxon>
        <taxon>Agaricomycotina</taxon>
        <taxon>Agaricomycetes</taxon>
        <taxon>Polyporales</taxon>
        <taxon>Polyporaceae</taxon>
        <taxon>Trametes</taxon>
    </lineage>
</organism>
<evidence type="ECO:0000313" key="1">
    <source>
        <dbReference type="EMBL" id="KAJ2977515.1"/>
    </source>
</evidence>
<gene>
    <name evidence="1" type="ORF">NUW54_g11409</name>
</gene>
<comment type="caution">
    <text evidence="1">The sequence shown here is derived from an EMBL/GenBank/DDBJ whole genome shotgun (WGS) entry which is preliminary data.</text>
</comment>
<proteinExistence type="predicted"/>
<protein>
    <submittedName>
        <fullName evidence="1">Uncharacterized protein</fullName>
    </submittedName>
</protein>
<name>A0ACC1NEW5_9APHY</name>
<reference evidence="1" key="1">
    <citation type="submission" date="2022-08" db="EMBL/GenBank/DDBJ databases">
        <title>Genome Sequence of Pycnoporus sanguineus.</title>
        <authorList>
            <person name="Buettner E."/>
        </authorList>
    </citation>
    <scope>NUCLEOTIDE SEQUENCE</scope>
    <source>
        <strain evidence="1">CG-C14</strain>
    </source>
</reference>
<accession>A0ACC1NEW5</accession>
<keyword evidence="2" id="KW-1185">Reference proteome</keyword>
<evidence type="ECO:0000313" key="2">
    <source>
        <dbReference type="Proteomes" id="UP001144978"/>
    </source>
</evidence>
<dbReference type="Proteomes" id="UP001144978">
    <property type="component" value="Unassembled WGS sequence"/>
</dbReference>
<sequence length="105" mass="11705">MWFQSSFRPADPRTNQPTRIFPNPTRWTGNSTEGTHTTSNFATGTIFLSVDFSSTSSPPVPVDNKHNANHLIQTTVSLQCDIQPHLTRPVANYRALAIDVPEPEQ</sequence>
<dbReference type="EMBL" id="JANSHE010004442">
    <property type="protein sequence ID" value="KAJ2977515.1"/>
    <property type="molecule type" value="Genomic_DNA"/>
</dbReference>